<feature type="domain" description="PPIase FKBP-type" evidence="6">
    <location>
        <begin position="120"/>
        <end position="204"/>
    </location>
</feature>
<evidence type="ECO:0000256" key="3">
    <source>
        <dbReference type="ARBA" id="ARBA00023110"/>
    </source>
</evidence>
<dbReference type="InterPro" id="IPR036390">
    <property type="entry name" value="WH_DNA-bd_sf"/>
</dbReference>
<gene>
    <name evidence="7" type="ORF">EGYM00163_LOCUS37298</name>
</gene>
<evidence type="ECO:0000256" key="5">
    <source>
        <dbReference type="PROSITE-ProRule" id="PRU00277"/>
    </source>
</evidence>
<evidence type="ECO:0000256" key="2">
    <source>
        <dbReference type="ARBA" id="ARBA00013194"/>
    </source>
</evidence>
<name>A0A7S4G5K3_9EUGL</name>
<reference evidence="7" key="1">
    <citation type="submission" date="2021-01" db="EMBL/GenBank/DDBJ databases">
        <authorList>
            <person name="Corre E."/>
            <person name="Pelletier E."/>
            <person name="Niang G."/>
            <person name="Scheremetjew M."/>
            <person name="Finn R."/>
            <person name="Kale V."/>
            <person name="Holt S."/>
            <person name="Cochrane G."/>
            <person name="Meng A."/>
            <person name="Brown T."/>
            <person name="Cohen L."/>
        </authorList>
    </citation>
    <scope>NUCLEOTIDE SEQUENCE</scope>
    <source>
        <strain evidence="7">CCMP1594</strain>
    </source>
</reference>
<sequence length="214" mass="23598">MADVKDMLDKVICAIHHLDDGDGCEAWAIAKCIKSEGKGWGGLRKALKRGVSKEYLLRKGDCYKINQSKLKAVTKQKKLEAEAKEPIESAAAHNPNKVFRKKGLEYKVLEPGRGATARNGCKVSVSYKGWVQKTNKTFDKGKMDFVVGDGDVIKGWDIGVEGMRQHEKRLLTIPPGLAYGKRGVEPDIPPKSTLIFDVYLAKVVDPRGADDSDN</sequence>
<accession>A0A7S4G5K3</accession>
<dbReference type="InterPro" id="IPR046357">
    <property type="entry name" value="PPIase_dom_sf"/>
</dbReference>
<dbReference type="EC" id="5.2.1.8" evidence="2 5"/>
<keyword evidence="4 5" id="KW-0413">Isomerase</keyword>
<dbReference type="AlphaFoldDB" id="A0A7S4G5K3"/>
<dbReference type="EMBL" id="HBJA01107928">
    <property type="protein sequence ID" value="CAE0826046.1"/>
    <property type="molecule type" value="Transcribed_RNA"/>
</dbReference>
<dbReference type="PANTHER" id="PTHR43811:SF19">
    <property type="entry name" value="39 KDA FK506-BINDING NUCLEAR PROTEIN"/>
    <property type="match status" value="1"/>
</dbReference>
<keyword evidence="3 5" id="KW-0697">Rotamase</keyword>
<evidence type="ECO:0000259" key="6">
    <source>
        <dbReference type="PROSITE" id="PS50059"/>
    </source>
</evidence>
<evidence type="ECO:0000256" key="4">
    <source>
        <dbReference type="ARBA" id="ARBA00023235"/>
    </source>
</evidence>
<dbReference type="Pfam" id="PF00254">
    <property type="entry name" value="FKBP_C"/>
    <property type="match status" value="1"/>
</dbReference>
<dbReference type="GO" id="GO:0003755">
    <property type="term" value="F:peptidyl-prolyl cis-trans isomerase activity"/>
    <property type="evidence" value="ECO:0007669"/>
    <property type="project" value="UniProtKB-KW"/>
</dbReference>
<dbReference type="SUPFAM" id="SSF46785">
    <property type="entry name" value="Winged helix' DNA-binding domain"/>
    <property type="match status" value="1"/>
</dbReference>
<evidence type="ECO:0000313" key="7">
    <source>
        <dbReference type="EMBL" id="CAE0826046.1"/>
    </source>
</evidence>
<comment type="catalytic activity">
    <reaction evidence="1 5">
        <text>[protein]-peptidylproline (omega=180) = [protein]-peptidylproline (omega=0)</text>
        <dbReference type="Rhea" id="RHEA:16237"/>
        <dbReference type="Rhea" id="RHEA-COMP:10747"/>
        <dbReference type="Rhea" id="RHEA-COMP:10748"/>
        <dbReference type="ChEBI" id="CHEBI:83833"/>
        <dbReference type="ChEBI" id="CHEBI:83834"/>
        <dbReference type="EC" id="5.2.1.8"/>
    </reaction>
</comment>
<dbReference type="Gene3D" id="3.10.50.40">
    <property type="match status" value="1"/>
</dbReference>
<dbReference type="PROSITE" id="PS50059">
    <property type="entry name" value="FKBP_PPIASE"/>
    <property type="match status" value="1"/>
</dbReference>
<organism evidence="7">
    <name type="scientific">Eutreptiella gymnastica</name>
    <dbReference type="NCBI Taxonomy" id="73025"/>
    <lineage>
        <taxon>Eukaryota</taxon>
        <taxon>Discoba</taxon>
        <taxon>Euglenozoa</taxon>
        <taxon>Euglenida</taxon>
        <taxon>Spirocuta</taxon>
        <taxon>Euglenophyceae</taxon>
        <taxon>Eutreptiales</taxon>
        <taxon>Eutreptiaceae</taxon>
        <taxon>Eutreptiella</taxon>
    </lineage>
</organism>
<proteinExistence type="predicted"/>
<evidence type="ECO:0000256" key="1">
    <source>
        <dbReference type="ARBA" id="ARBA00000971"/>
    </source>
</evidence>
<dbReference type="SUPFAM" id="SSF54534">
    <property type="entry name" value="FKBP-like"/>
    <property type="match status" value="1"/>
</dbReference>
<dbReference type="InterPro" id="IPR001179">
    <property type="entry name" value="PPIase_FKBP_dom"/>
</dbReference>
<protein>
    <recommendedName>
        <fullName evidence="2 5">peptidylprolyl isomerase</fullName>
        <ecNumber evidence="2 5">5.2.1.8</ecNumber>
    </recommendedName>
</protein>
<dbReference type="PANTHER" id="PTHR43811">
    <property type="entry name" value="FKBP-TYPE PEPTIDYL-PROLYL CIS-TRANS ISOMERASE FKPA"/>
    <property type="match status" value="1"/>
</dbReference>